<dbReference type="InterPro" id="IPR029489">
    <property type="entry name" value="OGT/SEC/SPY_C"/>
</dbReference>
<feature type="domain" description="O-GlcNAc transferase C-terminal" evidence="5">
    <location>
        <begin position="425"/>
        <end position="529"/>
    </location>
</feature>
<dbReference type="Pfam" id="PF13844">
    <property type="entry name" value="Glyco_transf_41"/>
    <property type="match status" value="1"/>
</dbReference>
<dbReference type="Gene3D" id="3.40.50.2000">
    <property type="entry name" value="Glycogen Phosphorylase B"/>
    <property type="match status" value="1"/>
</dbReference>
<evidence type="ECO:0000256" key="2">
    <source>
        <dbReference type="ARBA" id="ARBA00022679"/>
    </source>
</evidence>
<keyword evidence="2" id="KW-0808">Transferase</keyword>
<organism evidence="6 7">
    <name type="scientific">Triparma laevis f. longispina</name>
    <dbReference type="NCBI Taxonomy" id="1714387"/>
    <lineage>
        <taxon>Eukaryota</taxon>
        <taxon>Sar</taxon>
        <taxon>Stramenopiles</taxon>
        <taxon>Ochrophyta</taxon>
        <taxon>Bolidophyceae</taxon>
        <taxon>Parmales</taxon>
        <taxon>Triparmaceae</taxon>
        <taxon>Triparma</taxon>
    </lineage>
</organism>
<accession>A0A9W7DMY5</accession>
<comment type="caution">
    <text evidence="6">The sequence shown here is derived from an EMBL/GenBank/DDBJ whole genome shotgun (WGS) entry which is preliminary data.</text>
</comment>
<evidence type="ECO:0000313" key="6">
    <source>
        <dbReference type="EMBL" id="GMH48993.1"/>
    </source>
</evidence>
<dbReference type="Proteomes" id="UP001165122">
    <property type="component" value="Unassembled WGS sequence"/>
</dbReference>
<proteinExistence type="predicted"/>
<evidence type="ECO:0000256" key="4">
    <source>
        <dbReference type="ARBA" id="ARBA00022803"/>
    </source>
</evidence>
<dbReference type="PANTHER" id="PTHR44998">
    <property type="match status" value="1"/>
</dbReference>
<protein>
    <recommendedName>
        <fullName evidence="5">O-GlcNAc transferase C-terminal domain-containing protein</fullName>
    </recommendedName>
</protein>
<keyword evidence="7" id="KW-1185">Reference proteome</keyword>
<dbReference type="EMBL" id="BRXW01000377">
    <property type="protein sequence ID" value="GMH48993.1"/>
    <property type="molecule type" value="Genomic_DNA"/>
</dbReference>
<reference evidence="7" key="1">
    <citation type="journal article" date="2023" name="Commun. Biol.">
        <title>Genome analysis of Parmales, the sister group of diatoms, reveals the evolutionary specialization of diatoms from phago-mixotrophs to photoautotrophs.</title>
        <authorList>
            <person name="Ban H."/>
            <person name="Sato S."/>
            <person name="Yoshikawa S."/>
            <person name="Yamada K."/>
            <person name="Nakamura Y."/>
            <person name="Ichinomiya M."/>
            <person name="Sato N."/>
            <person name="Blanc-Mathieu R."/>
            <person name="Endo H."/>
            <person name="Kuwata A."/>
            <person name="Ogata H."/>
        </authorList>
    </citation>
    <scope>NUCLEOTIDE SEQUENCE [LARGE SCALE GENOMIC DNA]</scope>
    <source>
        <strain evidence="7">NIES 3700</strain>
    </source>
</reference>
<dbReference type="AlphaFoldDB" id="A0A9W7DMY5"/>
<evidence type="ECO:0000256" key="1">
    <source>
        <dbReference type="ARBA" id="ARBA00004922"/>
    </source>
</evidence>
<sequence length="559" mass="62916">MTASSHNNHGISFFYLTLTPYYLQTLPPSSTLSVALSNLGSALSAIGETEIMSLAYYASLSQPGNDLSDNLADVIKWVTYVPPVNPVDTGIFRDNLIEDVKSLIEVVEGGRNCWTFKAAKVRDPVTQIGKTVFHLSHQGENDKEIMEVLSYLYDSAIVPINIPQPPEPSNNGKIRIAFVSTLLYDHSIGKMMIQVMRSLSSTFEIIAIGTNYPYYNSNDGLGIPESDDAVISHALNYVSKSSPLPSNLNDAVVTLSRVKPDIIFYPDIGMSPLTYFLARIRLAPIQSVWWGHPITTGLEEIDFFFGLDYELEDVRGQYSEQIVRFEYINTAPFASVPDGPEVTDELTYFGIKNNESSDCSKTNVYMVLGRLFKIHTSFETLMFRILEEDTCGVIVLITEKQVNWNNQVHDRITRHFHEWSVGKPEDNNILSRIRYVSYWNYVRILAHADTILDTYPYGGCLTAQEGLSNGKVVITLPSDYVRGRFAGKMLEQMGVASIIARDEDDYVRKAVKVATDGEFRKAVKREIRKGWEEEIHKDSEVAEEWGSAFLEIYKSAHAK</sequence>
<dbReference type="PANTHER" id="PTHR44998:SF1">
    <property type="entry name" value="UDP-N-ACETYLGLUCOSAMINE--PEPTIDE N-ACETYLGLUCOSAMINYLTRANSFERASE 110 KDA SUBUNIT"/>
    <property type="match status" value="1"/>
</dbReference>
<dbReference type="GO" id="GO:0016757">
    <property type="term" value="F:glycosyltransferase activity"/>
    <property type="evidence" value="ECO:0007669"/>
    <property type="project" value="TreeGrafter"/>
</dbReference>
<dbReference type="OrthoDB" id="9991317at2759"/>
<dbReference type="GO" id="GO:0006493">
    <property type="term" value="P:protein O-linked glycosylation"/>
    <property type="evidence" value="ECO:0007669"/>
    <property type="project" value="TreeGrafter"/>
</dbReference>
<comment type="pathway">
    <text evidence="1">Protein modification; protein glycosylation.</text>
</comment>
<name>A0A9W7DMY5_9STRA</name>
<dbReference type="Gene3D" id="3.40.50.11380">
    <property type="match status" value="1"/>
</dbReference>
<gene>
    <name evidence="6" type="ORF">TrLO_g15503</name>
</gene>
<dbReference type="SUPFAM" id="SSF53756">
    <property type="entry name" value="UDP-Glycosyltransferase/glycogen phosphorylase"/>
    <property type="match status" value="1"/>
</dbReference>
<evidence type="ECO:0000259" key="5">
    <source>
        <dbReference type="Pfam" id="PF13844"/>
    </source>
</evidence>
<evidence type="ECO:0000256" key="3">
    <source>
        <dbReference type="ARBA" id="ARBA00022737"/>
    </source>
</evidence>
<evidence type="ECO:0000313" key="7">
    <source>
        <dbReference type="Proteomes" id="UP001165122"/>
    </source>
</evidence>
<keyword evidence="4" id="KW-0802">TPR repeat</keyword>
<keyword evidence="3" id="KW-0677">Repeat</keyword>